<keyword evidence="5" id="KW-0411">Iron-sulfur</keyword>
<dbReference type="PROSITE" id="PS51332">
    <property type="entry name" value="B12_BINDING"/>
    <property type="match status" value="1"/>
</dbReference>
<dbReference type="InterPro" id="IPR034466">
    <property type="entry name" value="Methyltransferase_Class_B"/>
</dbReference>
<dbReference type="Gene3D" id="3.40.50.280">
    <property type="entry name" value="Cobalamin-binding domain"/>
    <property type="match status" value="1"/>
</dbReference>
<dbReference type="InterPro" id="IPR051198">
    <property type="entry name" value="BchE-like"/>
</dbReference>
<dbReference type="AlphaFoldDB" id="A0A6M0Q2K5"/>
<dbReference type="SFLD" id="SFLDG01082">
    <property type="entry name" value="B12-binding_domain_containing"/>
    <property type="match status" value="1"/>
</dbReference>
<sequence>MNTVLTTLNAKYIHTNLAIRCLRAYVEPEHQVHMVEYTIKDPSINIVTDLFKYKPDVIGFSCYIWNIEETIKVIGMIKKINPEVTIILGGPEVSYDITYWLERLQDVDYIVIGEGEETFKQLLTHLKTGEFSLTDIHGVAYRKEQKVIVNPQRNKLNLQESPSPFKFEEDLPHLSKRVTYIETSRGCPFSCQFCLSSIEVGVRYFNKDKVKEDIRFLMQNGAKTIKFVDRTFNISRSYAMEMFQFLIDEHLPGTVFQFEITADIMRPEVIQFLNENAPAGLFRFEIGVQSTNDATNELVMRKQNFQKLTRTVTMVKEGGKIDQHLDLIAGLPDENYDSFKKTFNDVFELRPEELQLGFLKMLRGTGLRIRAEQHDYVYMDHSPYEILKNNVLSFEEISQIKQVEDVLEKYWNDHRMDYTVEYLVTSVFPTPFDFFQEFGMYWDEMGWGRIGHQLEDLFQRLWSFLLNRVDANTSIIHSLMKLDYLRGQKYKPRKPWWDDLLEKEDRGDYYRQLIALPSLLGKNFEELQLTEKDLYKHTVLEVIHFDLNYYLQLGELKEEPSLLLAYFNPKDQNTYLYSVALRKIAEVNV</sequence>
<feature type="domain" description="B12-binding" evidence="6">
    <location>
        <begin position="1"/>
        <end position="133"/>
    </location>
</feature>
<dbReference type="InterPro" id="IPR006158">
    <property type="entry name" value="Cobalamin-bd"/>
</dbReference>
<dbReference type="InterPro" id="IPR058240">
    <property type="entry name" value="rSAM_sf"/>
</dbReference>
<comment type="cofactor">
    <cofactor evidence="1">
        <name>[4Fe-4S] cluster</name>
        <dbReference type="ChEBI" id="CHEBI:49883"/>
    </cofactor>
</comment>
<evidence type="ECO:0000313" key="8">
    <source>
        <dbReference type="EMBL" id="NEY70527.1"/>
    </source>
</evidence>
<evidence type="ECO:0000256" key="3">
    <source>
        <dbReference type="ARBA" id="ARBA00022723"/>
    </source>
</evidence>
<dbReference type="InterPro" id="IPR025288">
    <property type="entry name" value="DUF4080"/>
</dbReference>
<evidence type="ECO:0000313" key="9">
    <source>
        <dbReference type="Proteomes" id="UP000481043"/>
    </source>
</evidence>
<dbReference type="EMBL" id="JAAIWM010000001">
    <property type="protein sequence ID" value="NEY70527.1"/>
    <property type="molecule type" value="Genomic_DNA"/>
</dbReference>
<proteinExistence type="predicted"/>
<dbReference type="SUPFAM" id="SSF102114">
    <property type="entry name" value="Radical SAM enzymes"/>
    <property type="match status" value="1"/>
</dbReference>
<evidence type="ECO:0000259" key="6">
    <source>
        <dbReference type="PROSITE" id="PS51332"/>
    </source>
</evidence>
<dbReference type="InterPro" id="IPR023404">
    <property type="entry name" value="rSAM_horseshoe"/>
</dbReference>
<comment type="caution">
    <text evidence="8">The sequence shown here is derived from an EMBL/GenBank/DDBJ whole genome shotgun (WGS) entry which is preliminary data.</text>
</comment>
<evidence type="ECO:0000256" key="5">
    <source>
        <dbReference type="ARBA" id="ARBA00023014"/>
    </source>
</evidence>
<dbReference type="GO" id="GO:0005829">
    <property type="term" value="C:cytosol"/>
    <property type="evidence" value="ECO:0007669"/>
    <property type="project" value="TreeGrafter"/>
</dbReference>
<evidence type="ECO:0000256" key="4">
    <source>
        <dbReference type="ARBA" id="ARBA00023004"/>
    </source>
</evidence>
<dbReference type="Pfam" id="PF02310">
    <property type="entry name" value="B12-binding"/>
    <property type="match status" value="1"/>
</dbReference>
<dbReference type="PANTHER" id="PTHR43409">
    <property type="entry name" value="ANAEROBIC MAGNESIUM-PROTOPORPHYRIN IX MONOMETHYL ESTER CYCLASE-RELATED"/>
    <property type="match status" value="1"/>
</dbReference>
<dbReference type="PANTHER" id="PTHR43409:SF16">
    <property type="entry name" value="SLR0320 PROTEIN"/>
    <property type="match status" value="1"/>
</dbReference>
<keyword evidence="4" id="KW-0408">Iron</keyword>
<evidence type="ECO:0000259" key="7">
    <source>
        <dbReference type="PROSITE" id="PS51918"/>
    </source>
</evidence>
<dbReference type="InterPro" id="IPR007197">
    <property type="entry name" value="rSAM"/>
</dbReference>
<dbReference type="InterPro" id="IPR006638">
    <property type="entry name" value="Elp3/MiaA/NifB-like_rSAM"/>
</dbReference>
<keyword evidence="2" id="KW-0949">S-adenosyl-L-methionine</keyword>
<dbReference type="InterPro" id="IPR036724">
    <property type="entry name" value="Cobalamin-bd_sf"/>
</dbReference>
<protein>
    <submittedName>
        <fullName evidence="8">B12-binding domain-containing radical SAM protein</fullName>
    </submittedName>
</protein>
<dbReference type="Gene3D" id="3.80.30.20">
    <property type="entry name" value="tm_1862 like domain"/>
    <property type="match status" value="1"/>
</dbReference>
<feature type="domain" description="Radical SAM core" evidence="7">
    <location>
        <begin position="173"/>
        <end position="404"/>
    </location>
</feature>
<dbReference type="SMART" id="SM00729">
    <property type="entry name" value="Elp3"/>
    <property type="match status" value="1"/>
</dbReference>
<dbReference type="SUPFAM" id="SSF52242">
    <property type="entry name" value="Cobalamin (vitamin B12)-binding domain"/>
    <property type="match status" value="1"/>
</dbReference>
<dbReference type="GO" id="GO:0046872">
    <property type="term" value="F:metal ion binding"/>
    <property type="evidence" value="ECO:0007669"/>
    <property type="project" value="UniProtKB-KW"/>
</dbReference>
<dbReference type="Pfam" id="PF13311">
    <property type="entry name" value="DUF4080"/>
    <property type="match status" value="1"/>
</dbReference>
<keyword evidence="9" id="KW-1185">Reference proteome</keyword>
<dbReference type="PROSITE" id="PS51918">
    <property type="entry name" value="RADICAL_SAM"/>
    <property type="match status" value="1"/>
</dbReference>
<evidence type="ECO:0000256" key="2">
    <source>
        <dbReference type="ARBA" id="ARBA00022691"/>
    </source>
</evidence>
<evidence type="ECO:0000256" key="1">
    <source>
        <dbReference type="ARBA" id="ARBA00001966"/>
    </source>
</evidence>
<dbReference type="CDD" id="cd02068">
    <property type="entry name" value="radical_SAM_B12_BD"/>
    <property type="match status" value="1"/>
</dbReference>
<organism evidence="8 9">
    <name type="scientific">Bacillus mesophilus</name>
    <dbReference type="NCBI Taxonomy" id="1808955"/>
    <lineage>
        <taxon>Bacteria</taxon>
        <taxon>Bacillati</taxon>
        <taxon>Bacillota</taxon>
        <taxon>Bacilli</taxon>
        <taxon>Bacillales</taxon>
        <taxon>Bacillaceae</taxon>
        <taxon>Bacillus</taxon>
    </lineage>
</organism>
<dbReference type="SFLD" id="SFLDS00029">
    <property type="entry name" value="Radical_SAM"/>
    <property type="match status" value="1"/>
</dbReference>
<dbReference type="GO" id="GO:0003824">
    <property type="term" value="F:catalytic activity"/>
    <property type="evidence" value="ECO:0007669"/>
    <property type="project" value="InterPro"/>
</dbReference>
<name>A0A6M0Q2K5_9BACI</name>
<gene>
    <name evidence="8" type="ORF">G4D63_02115</name>
</gene>
<dbReference type="SFLD" id="SFLDG01123">
    <property type="entry name" value="methyltransferase_(Class_B)"/>
    <property type="match status" value="1"/>
</dbReference>
<dbReference type="RefSeq" id="WP_163177212.1">
    <property type="nucleotide sequence ID" value="NZ_JAAIWM010000001.1"/>
</dbReference>
<dbReference type="Pfam" id="PF04055">
    <property type="entry name" value="Radical_SAM"/>
    <property type="match status" value="1"/>
</dbReference>
<accession>A0A6M0Q2K5</accession>
<reference evidence="8 9" key="1">
    <citation type="submission" date="2020-02" db="EMBL/GenBank/DDBJ databases">
        <title>Bacillus aquiflavi sp. nov., isolated from yellow water of strong flavor Chinese baijiu in Yibin region of China.</title>
        <authorList>
            <person name="Xie J."/>
        </authorList>
    </citation>
    <scope>NUCLEOTIDE SEQUENCE [LARGE SCALE GENOMIC DNA]</scope>
    <source>
        <strain evidence="8 9">SA4</strain>
    </source>
</reference>
<dbReference type="GO" id="GO:0051539">
    <property type="term" value="F:4 iron, 4 sulfur cluster binding"/>
    <property type="evidence" value="ECO:0007669"/>
    <property type="project" value="UniProtKB-KW"/>
</dbReference>
<dbReference type="GO" id="GO:0031419">
    <property type="term" value="F:cobalamin binding"/>
    <property type="evidence" value="ECO:0007669"/>
    <property type="project" value="InterPro"/>
</dbReference>
<dbReference type="Proteomes" id="UP000481043">
    <property type="component" value="Unassembled WGS sequence"/>
</dbReference>
<keyword evidence="3" id="KW-0479">Metal-binding</keyword>